<dbReference type="AlphaFoldDB" id="A0A4R2TKR3"/>
<dbReference type="InterPro" id="IPR024134">
    <property type="entry name" value="SOD_Cu/Zn_/chaperone"/>
</dbReference>
<dbReference type="Proteomes" id="UP000295504">
    <property type="component" value="Unassembled WGS sequence"/>
</dbReference>
<dbReference type="Gene3D" id="2.60.40.200">
    <property type="entry name" value="Superoxide dismutase, copper/zinc binding domain"/>
    <property type="match status" value="1"/>
</dbReference>
<dbReference type="GO" id="GO:0005507">
    <property type="term" value="F:copper ion binding"/>
    <property type="evidence" value="ECO:0007669"/>
    <property type="project" value="InterPro"/>
</dbReference>
<dbReference type="GO" id="GO:0006801">
    <property type="term" value="P:superoxide metabolic process"/>
    <property type="evidence" value="ECO:0007669"/>
    <property type="project" value="InterPro"/>
</dbReference>
<dbReference type="InterPro" id="IPR036423">
    <property type="entry name" value="SOD-like_Cu/Zn_dom_sf"/>
</dbReference>
<keyword evidence="4" id="KW-1185">Reference proteome</keyword>
<sequence>MNSSKFYQHINKRDISVAYLIPSPLYPEITGVVFFYDVPGGTDVYVEVDGLPKYQPGTDTQPPIGPHGFHIHEVGQCTILDPTDPFQSAGEHWNPDNQPHGNHAGDFPVLFSNNGYFRMKFFTNRFKPKDVIGKSIIIHLHPDDYRSQPTGEAGKRIACGVIVPLK</sequence>
<gene>
    <name evidence="3" type="ORF">EDD79_102351</name>
</gene>
<dbReference type="OrthoDB" id="9792957at2"/>
<accession>A0A4R2TKR3</accession>
<comment type="caution">
    <text evidence="3">The sequence shown here is derived from an EMBL/GenBank/DDBJ whole genome shotgun (WGS) entry which is preliminary data.</text>
</comment>
<name>A0A4R2TKR3_9FIRM</name>
<evidence type="ECO:0000259" key="2">
    <source>
        <dbReference type="Pfam" id="PF00080"/>
    </source>
</evidence>
<dbReference type="EMBL" id="SLYC01000023">
    <property type="protein sequence ID" value="TCQ01775.1"/>
    <property type="molecule type" value="Genomic_DNA"/>
</dbReference>
<dbReference type="PANTHER" id="PTHR10003">
    <property type="entry name" value="SUPEROXIDE DISMUTASE CU-ZN -RELATED"/>
    <property type="match status" value="1"/>
</dbReference>
<protein>
    <submittedName>
        <fullName evidence="3">Cu-Zn family superoxide dismutase</fullName>
    </submittedName>
</protein>
<proteinExistence type="inferred from homology"/>
<dbReference type="CDD" id="cd00305">
    <property type="entry name" value="Cu-Zn_Superoxide_Dismutase"/>
    <property type="match status" value="1"/>
</dbReference>
<dbReference type="SUPFAM" id="SSF49329">
    <property type="entry name" value="Cu,Zn superoxide dismutase-like"/>
    <property type="match status" value="1"/>
</dbReference>
<evidence type="ECO:0000313" key="4">
    <source>
        <dbReference type="Proteomes" id="UP000295504"/>
    </source>
</evidence>
<feature type="domain" description="Superoxide dismutase copper/zinc binding" evidence="2">
    <location>
        <begin position="30"/>
        <end position="162"/>
    </location>
</feature>
<comment type="similarity">
    <text evidence="1">Belongs to the Cu-Zn superoxide dismutase family.</text>
</comment>
<evidence type="ECO:0000256" key="1">
    <source>
        <dbReference type="ARBA" id="ARBA00010457"/>
    </source>
</evidence>
<organism evidence="3 4">
    <name type="scientific">Serpentinicella alkaliphila</name>
    <dbReference type="NCBI Taxonomy" id="1734049"/>
    <lineage>
        <taxon>Bacteria</taxon>
        <taxon>Bacillati</taxon>
        <taxon>Bacillota</taxon>
        <taxon>Clostridia</taxon>
        <taxon>Peptostreptococcales</taxon>
        <taxon>Natronincolaceae</taxon>
        <taxon>Serpentinicella</taxon>
    </lineage>
</organism>
<dbReference type="InterPro" id="IPR001424">
    <property type="entry name" value="SOD_Cu_Zn_dom"/>
</dbReference>
<reference evidence="3 4" key="1">
    <citation type="submission" date="2019-03" db="EMBL/GenBank/DDBJ databases">
        <title>Genomic Encyclopedia of Type Strains, Phase IV (KMG-IV): sequencing the most valuable type-strain genomes for metagenomic binning, comparative biology and taxonomic classification.</title>
        <authorList>
            <person name="Goeker M."/>
        </authorList>
    </citation>
    <scope>NUCLEOTIDE SEQUENCE [LARGE SCALE GENOMIC DNA]</scope>
    <source>
        <strain evidence="3 4">DSM 100013</strain>
    </source>
</reference>
<dbReference type="RefSeq" id="WP_132848784.1">
    <property type="nucleotide sequence ID" value="NZ_CP058648.1"/>
</dbReference>
<dbReference type="Pfam" id="PF00080">
    <property type="entry name" value="Sod_Cu"/>
    <property type="match status" value="1"/>
</dbReference>
<evidence type="ECO:0000313" key="3">
    <source>
        <dbReference type="EMBL" id="TCQ01775.1"/>
    </source>
</evidence>